<organism evidence="2 3">
    <name type="scientific">Paenibacillus chondroitinus</name>
    <dbReference type="NCBI Taxonomy" id="59842"/>
    <lineage>
        <taxon>Bacteria</taxon>
        <taxon>Bacillati</taxon>
        <taxon>Bacillota</taxon>
        <taxon>Bacilli</taxon>
        <taxon>Bacillales</taxon>
        <taxon>Paenibacillaceae</taxon>
        <taxon>Paenibacillus</taxon>
    </lineage>
</organism>
<dbReference type="InterPro" id="IPR016181">
    <property type="entry name" value="Acyl_CoA_acyltransferase"/>
</dbReference>
<name>A0ABU6DA62_9BACL</name>
<proteinExistence type="predicted"/>
<dbReference type="InterPro" id="IPR000182">
    <property type="entry name" value="GNAT_dom"/>
</dbReference>
<dbReference type="SUPFAM" id="SSF55729">
    <property type="entry name" value="Acyl-CoA N-acyltransferases (Nat)"/>
    <property type="match status" value="1"/>
</dbReference>
<reference evidence="2 3" key="1">
    <citation type="submission" date="2023-03" db="EMBL/GenBank/DDBJ databases">
        <title>Bacillus Genome Sequencing.</title>
        <authorList>
            <person name="Dunlap C."/>
        </authorList>
    </citation>
    <scope>NUCLEOTIDE SEQUENCE [LARGE SCALE GENOMIC DNA]</scope>
    <source>
        <strain evidence="2 3">NRS-1351</strain>
    </source>
</reference>
<dbReference type="RefSeq" id="WP_246069367.1">
    <property type="nucleotide sequence ID" value="NZ_JAROBY010000017.1"/>
</dbReference>
<evidence type="ECO:0000313" key="3">
    <source>
        <dbReference type="Proteomes" id="UP001355653"/>
    </source>
</evidence>
<protein>
    <submittedName>
        <fullName evidence="2">GNAT family N-acetyltransferase</fullName>
    </submittedName>
</protein>
<keyword evidence="3" id="KW-1185">Reference proteome</keyword>
<evidence type="ECO:0000313" key="2">
    <source>
        <dbReference type="EMBL" id="MEB4794637.1"/>
    </source>
</evidence>
<accession>A0ABU6DA62</accession>
<dbReference type="EMBL" id="JAROBY010000017">
    <property type="protein sequence ID" value="MEB4794637.1"/>
    <property type="molecule type" value="Genomic_DNA"/>
</dbReference>
<feature type="domain" description="N-acetyltransferase" evidence="1">
    <location>
        <begin position="10"/>
        <end position="66"/>
    </location>
</feature>
<comment type="caution">
    <text evidence="2">The sequence shown here is derived from an EMBL/GenBank/DDBJ whole genome shotgun (WGS) entry which is preliminary data.</text>
</comment>
<gene>
    <name evidence="2" type="ORF">P5G65_12075</name>
</gene>
<dbReference type="Proteomes" id="UP001355653">
    <property type="component" value="Unassembled WGS sequence"/>
</dbReference>
<dbReference type="Pfam" id="PF00583">
    <property type="entry name" value="Acetyltransf_1"/>
    <property type="match status" value="1"/>
</dbReference>
<sequence length="93" mass="11082">MKLTDEISVLKNFFVYEQFRGKEFSIGNNLSHVLVDYAKKQGTKIIVLDTPFIAKRSHRFYEKNGFIQINKDELPVQYDYPDRNSLLYRLDLF</sequence>
<evidence type="ECO:0000259" key="1">
    <source>
        <dbReference type="Pfam" id="PF00583"/>
    </source>
</evidence>
<dbReference type="Gene3D" id="3.40.630.30">
    <property type="match status" value="1"/>
</dbReference>